<keyword evidence="12" id="KW-1185">Reference proteome</keyword>
<feature type="compositionally biased region" description="Basic and acidic residues" evidence="9">
    <location>
        <begin position="382"/>
        <end position="393"/>
    </location>
</feature>
<feature type="region of interest" description="Disordered" evidence="9">
    <location>
        <begin position="204"/>
        <end position="264"/>
    </location>
</feature>
<evidence type="ECO:0000256" key="2">
    <source>
        <dbReference type="ARBA" id="ARBA00012483"/>
    </source>
</evidence>
<organism evidence="11 12">
    <name type="scientific">Dipteronia sinensis</name>
    <dbReference type="NCBI Taxonomy" id="43782"/>
    <lineage>
        <taxon>Eukaryota</taxon>
        <taxon>Viridiplantae</taxon>
        <taxon>Streptophyta</taxon>
        <taxon>Embryophyta</taxon>
        <taxon>Tracheophyta</taxon>
        <taxon>Spermatophyta</taxon>
        <taxon>Magnoliopsida</taxon>
        <taxon>eudicotyledons</taxon>
        <taxon>Gunneridae</taxon>
        <taxon>Pentapetalae</taxon>
        <taxon>rosids</taxon>
        <taxon>malvids</taxon>
        <taxon>Sapindales</taxon>
        <taxon>Sapindaceae</taxon>
        <taxon>Hippocastanoideae</taxon>
        <taxon>Acereae</taxon>
        <taxon>Dipteronia</taxon>
    </lineage>
</organism>
<evidence type="ECO:0000256" key="8">
    <source>
        <dbReference type="PROSITE-ProRule" id="PRU00175"/>
    </source>
</evidence>
<evidence type="ECO:0000256" key="9">
    <source>
        <dbReference type="SAM" id="MobiDB-lite"/>
    </source>
</evidence>
<sequence>MANLTASSSSSSSASSLLFENQVVLAPPLPLSSSSSSSSSSPPGADDDTADDACSICLEPFSTQDPSTVTSCNHEYHFQCILEWAQRSKECPICWQQFFLKDPASQELLAAVGGERRPKSRNIVSPSPIAHLFLPEDFDYERALAYWDSLEREERILQHMTNARYFRRRERQRASGLDPSQVHVLTSPANDPEMLATNTCPSDFSHGLSEGDSSTSHIQSAVDVQPSSSVPSIAVNRDDPFQPRVFFGQPPPDSPRRPSPSEFLSFSDSIKSKWSAASSRYKESFSKSTRGLKEKLVARNNSVKELSREVQREMSAGIAGVAKMIERLDLASKRSGASVPGSGCTGGTSSILFKGKGVQETTVNKRTGEVAPPYVSDNNPGRLEELHAQQREL</sequence>
<evidence type="ECO:0000256" key="5">
    <source>
        <dbReference type="ARBA" id="ARBA00022771"/>
    </source>
</evidence>
<dbReference type="Pfam" id="PF13639">
    <property type="entry name" value="zf-RING_2"/>
    <property type="match status" value="1"/>
</dbReference>
<dbReference type="SMART" id="SM00184">
    <property type="entry name" value="RING"/>
    <property type="match status" value="1"/>
</dbReference>
<name>A0AAD9ZSI5_9ROSI</name>
<feature type="compositionally biased region" description="Low complexity" evidence="9">
    <location>
        <begin position="31"/>
        <end position="43"/>
    </location>
</feature>
<dbReference type="AlphaFoldDB" id="A0AAD9ZSI5"/>
<feature type="region of interest" description="Disordered" evidence="9">
    <location>
        <begin position="363"/>
        <end position="393"/>
    </location>
</feature>
<dbReference type="InterPro" id="IPR013083">
    <property type="entry name" value="Znf_RING/FYVE/PHD"/>
</dbReference>
<feature type="region of interest" description="Disordered" evidence="9">
    <location>
        <begin position="30"/>
        <end position="49"/>
    </location>
</feature>
<proteinExistence type="predicted"/>
<protein>
    <recommendedName>
        <fullName evidence="2">RING-type E3 ubiquitin transferase</fullName>
        <ecNumber evidence="2">2.3.2.27</ecNumber>
    </recommendedName>
</protein>
<dbReference type="GO" id="GO:0008270">
    <property type="term" value="F:zinc ion binding"/>
    <property type="evidence" value="ECO:0007669"/>
    <property type="project" value="UniProtKB-KW"/>
</dbReference>
<keyword evidence="6" id="KW-0833">Ubl conjugation pathway</keyword>
<dbReference type="GO" id="GO:0061630">
    <property type="term" value="F:ubiquitin protein ligase activity"/>
    <property type="evidence" value="ECO:0007669"/>
    <property type="project" value="UniProtKB-EC"/>
</dbReference>
<dbReference type="Proteomes" id="UP001281410">
    <property type="component" value="Unassembled WGS sequence"/>
</dbReference>
<dbReference type="SUPFAM" id="SSF57850">
    <property type="entry name" value="RING/U-box"/>
    <property type="match status" value="1"/>
</dbReference>
<evidence type="ECO:0000256" key="6">
    <source>
        <dbReference type="ARBA" id="ARBA00022786"/>
    </source>
</evidence>
<evidence type="ECO:0000259" key="10">
    <source>
        <dbReference type="PROSITE" id="PS50089"/>
    </source>
</evidence>
<gene>
    <name evidence="11" type="ORF">Dsin_029549</name>
</gene>
<evidence type="ECO:0000313" key="12">
    <source>
        <dbReference type="Proteomes" id="UP001281410"/>
    </source>
</evidence>
<dbReference type="PANTHER" id="PTHR46463">
    <property type="entry name" value="ZINC FINGER, RING/FYVE/PHD-TYPE"/>
    <property type="match status" value="1"/>
</dbReference>
<evidence type="ECO:0000256" key="1">
    <source>
        <dbReference type="ARBA" id="ARBA00000900"/>
    </source>
</evidence>
<keyword evidence="3" id="KW-0808">Transferase</keyword>
<evidence type="ECO:0000313" key="11">
    <source>
        <dbReference type="EMBL" id="KAK3189988.1"/>
    </source>
</evidence>
<accession>A0AAD9ZSI5</accession>
<dbReference type="EMBL" id="JANJYJ010000009">
    <property type="protein sequence ID" value="KAK3189988.1"/>
    <property type="molecule type" value="Genomic_DNA"/>
</dbReference>
<keyword evidence="4" id="KW-0479">Metal-binding</keyword>
<comment type="caution">
    <text evidence="11">The sequence shown here is derived from an EMBL/GenBank/DDBJ whole genome shotgun (WGS) entry which is preliminary data.</text>
</comment>
<reference evidence="11" key="1">
    <citation type="journal article" date="2023" name="Plant J.">
        <title>Genome sequences and population genomics provide insights into the demographic history, inbreeding, and mutation load of two 'living fossil' tree species of Dipteronia.</title>
        <authorList>
            <person name="Feng Y."/>
            <person name="Comes H.P."/>
            <person name="Chen J."/>
            <person name="Zhu S."/>
            <person name="Lu R."/>
            <person name="Zhang X."/>
            <person name="Li P."/>
            <person name="Qiu J."/>
            <person name="Olsen K.M."/>
            <person name="Qiu Y."/>
        </authorList>
    </citation>
    <scope>NUCLEOTIDE SEQUENCE</scope>
    <source>
        <strain evidence="11">NBL</strain>
    </source>
</reference>
<dbReference type="InterPro" id="IPR001841">
    <property type="entry name" value="Znf_RING"/>
</dbReference>
<evidence type="ECO:0000256" key="7">
    <source>
        <dbReference type="ARBA" id="ARBA00022833"/>
    </source>
</evidence>
<keyword evidence="7" id="KW-0862">Zinc</keyword>
<dbReference type="PANTHER" id="PTHR46463:SF16">
    <property type="entry name" value="E3 UBIQUITIN-PROTEIN LIGASE RHF1A"/>
    <property type="match status" value="1"/>
</dbReference>
<dbReference type="PROSITE" id="PS50089">
    <property type="entry name" value="ZF_RING_2"/>
    <property type="match status" value="1"/>
</dbReference>
<dbReference type="EC" id="2.3.2.27" evidence="2"/>
<comment type="catalytic activity">
    <reaction evidence="1">
        <text>S-ubiquitinyl-[E2 ubiquitin-conjugating enzyme]-L-cysteine + [acceptor protein]-L-lysine = [E2 ubiquitin-conjugating enzyme]-L-cysteine + N(6)-ubiquitinyl-[acceptor protein]-L-lysine.</text>
        <dbReference type="EC" id="2.3.2.27"/>
    </reaction>
</comment>
<keyword evidence="5 8" id="KW-0863">Zinc-finger</keyword>
<feature type="domain" description="RING-type" evidence="10">
    <location>
        <begin position="54"/>
        <end position="94"/>
    </location>
</feature>
<dbReference type="Gene3D" id="3.30.40.10">
    <property type="entry name" value="Zinc/RING finger domain, C3HC4 (zinc finger)"/>
    <property type="match status" value="1"/>
</dbReference>
<evidence type="ECO:0000256" key="3">
    <source>
        <dbReference type="ARBA" id="ARBA00022679"/>
    </source>
</evidence>
<evidence type="ECO:0000256" key="4">
    <source>
        <dbReference type="ARBA" id="ARBA00022723"/>
    </source>
</evidence>